<dbReference type="Proteomes" id="UP001181693">
    <property type="component" value="Unassembled WGS sequence"/>
</dbReference>
<evidence type="ECO:0000256" key="17">
    <source>
        <dbReference type="ARBA" id="ARBA00036481"/>
    </source>
</evidence>
<keyword evidence="5 19" id="KW-0808">Transferase</keyword>
<evidence type="ECO:0000256" key="13">
    <source>
        <dbReference type="ARBA" id="ARBA00029329"/>
    </source>
</evidence>
<comment type="catalytic activity">
    <reaction evidence="18">
        <text>beta-D-galactosyl-(1-&gt;4)-N-acetyl-D-glucosamine + GDP-beta-L-fucose = beta-D-galactosyl-(1-&gt;4)-[alpha-L-fucosyl-(1-&gt;3)]-N-acetyl-D-glucosamine + GDP + H(+)</text>
        <dbReference type="Rhea" id="RHEA:62824"/>
        <dbReference type="ChEBI" id="CHEBI:15378"/>
        <dbReference type="ChEBI" id="CHEBI:57273"/>
        <dbReference type="ChEBI" id="CHEBI:58189"/>
        <dbReference type="ChEBI" id="CHEBI:60152"/>
        <dbReference type="ChEBI" id="CHEBI:62287"/>
    </reaction>
    <physiologicalReaction direction="left-to-right" evidence="18">
        <dbReference type="Rhea" id="RHEA:62825"/>
    </physiologicalReaction>
</comment>
<dbReference type="InterPro" id="IPR038577">
    <property type="entry name" value="GT10-like_C_sf"/>
</dbReference>
<dbReference type="GO" id="GO:0032580">
    <property type="term" value="C:Golgi cisterna membrane"/>
    <property type="evidence" value="ECO:0007669"/>
    <property type="project" value="UniProtKB-SubCell"/>
</dbReference>
<evidence type="ECO:0000256" key="6">
    <source>
        <dbReference type="ARBA" id="ARBA00022692"/>
    </source>
</evidence>
<evidence type="ECO:0000256" key="9">
    <source>
        <dbReference type="ARBA" id="ARBA00023034"/>
    </source>
</evidence>
<evidence type="ECO:0000259" key="21">
    <source>
        <dbReference type="Pfam" id="PF17039"/>
    </source>
</evidence>
<dbReference type="Pfam" id="PF17039">
    <property type="entry name" value="Glyco_tran_10_N"/>
    <property type="match status" value="1"/>
</dbReference>
<gene>
    <name evidence="22" type="ORF">GDO54_002836</name>
</gene>
<dbReference type="GO" id="GO:0006629">
    <property type="term" value="P:lipid metabolic process"/>
    <property type="evidence" value="ECO:0007669"/>
    <property type="project" value="UniProtKB-KW"/>
</dbReference>
<protein>
    <recommendedName>
        <fullName evidence="19">Fucosyltransferase</fullName>
        <ecNumber evidence="19">2.4.1.-</ecNumber>
    </recommendedName>
</protein>
<feature type="domain" description="Fucosyltransferase N-terminal" evidence="21">
    <location>
        <begin position="57"/>
        <end position="164"/>
    </location>
</feature>
<keyword evidence="23" id="KW-1185">Reference proteome</keyword>
<keyword evidence="10" id="KW-0443">Lipid metabolism</keyword>
<comment type="caution">
    <text evidence="22">The sequence shown here is derived from an EMBL/GenBank/DDBJ whole genome shotgun (WGS) entry which is preliminary data.</text>
</comment>
<dbReference type="SUPFAM" id="SSF53756">
    <property type="entry name" value="UDP-Glycosyltransferase/glycogen phosphorylase"/>
    <property type="match status" value="1"/>
</dbReference>
<comment type="catalytic activity">
    <reaction evidence="14">
        <text>an alpha-Neu5Ac-(2-&gt;3)-beta-D-Gal-(1-&gt;4)-beta-D-GlcNAc-(1-&gt;3)-beta-D-Gal-(1-&gt;4)-[alpha-L-Fuc-(1-&gt;3)]-beta-D-GlcNAc derivative + GDP-beta-L-fucose = an alpha-Neu5Ac-(2-&gt;3)-beta-D-Gal-(1-&gt;4)-[alpha-L-Fuc-(1-&gt;3)]-beta-D-GlcNAc-(1-&gt;3)-beta-D-Gal-(1-&gt;4)-[alpha-L-Fuc-(1-&gt;3)]-beta-D-GlcNAc derivative + GDP + H(+)</text>
        <dbReference type="Rhea" id="RHEA:52864"/>
        <dbReference type="ChEBI" id="CHEBI:15378"/>
        <dbReference type="ChEBI" id="CHEBI:57273"/>
        <dbReference type="ChEBI" id="CHEBI:58189"/>
        <dbReference type="ChEBI" id="CHEBI:145342"/>
        <dbReference type="ChEBI" id="CHEBI:145343"/>
    </reaction>
    <physiologicalReaction direction="left-to-right" evidence="14">
        <dbReference type="Rhea" id="RHEA:52865"/>
    </physiologicalReaction>
</comment>
<dbReference type="Pfam" id="PF00852">
    <property type="entry name" value="Glyco_transf_10"/>
    <property type="match status" value="1"/>
</dbReference>
<dbReference type="InterPro" id="IPR031481">
    <property type="entry name" value="Glyco_tran_10_N"/>
</dbReference>
<evidence type="ECO:0000256" key="1">
    <source>
        <dbReference type="ARBA" id="ARBA00004447"/>
    </source>
</evidence>
<comment type="catalytic activity">
    <reaction evidence="17">
        <text>an N-acetyl-alpha-neuraminyl-(2-&gt;3)-beta-D-galactosyl-(1-&gt;4)-N-acetyl-beta-D-glucosaminyl derivative + GDP-beta-L-fucose = an alpha-Neu5Ac-(2-&gt;3)-beta-D-Gal-(1-&gt;4)-[alpha-L-Fuc-(1-&gt;3)]-beta-D-GlcNAc derivative + GDP + H(+)</text>
        <dbReference type="Rhea" id="RHEA:56076"/>
        <dbReference type="ChEBI" id="CHEBI:15378"/>
        <dbReference type="ChEBI" id="CHEBI:57273"/>
        <dbReference type="ChEBI" id="CHEBI:58189"/>
        <dbReference type="ChEBI" id="CHEBI:136545"/>
        <dbReference type="ChEBI" id="CHEBI:139509"/>
    </reaction>
    <physiologicalReaction direction="left-to-right" evidence="17">
        <dbReference type="Rhea" id="RHEA:56077"/>
    </physiologicalReaction>
</comment>
<name>A0AAV2ZS54_PYXAD</name>
<evidence type="ECO:0000256" key="11">
    <source>
        <dbReference type="ARBA" id="ARBA00023136"/>
    </source>
</evidence>
<evidence type="ECO:0000256" key="5">
    <source>
        <dbReference type="ARBA" id="ARBA00022679"/>
    </source>
</evidence>
<evidence type="ECO:0000256" key="19">
    <source>
        <dbReference type="RuleBase" id="RU003832"/>
    </source>
</evidence>
<evidence type="ECO:0000256" key="10">
    <source>
        <dbReference type="ARBA" id="ARBA00023098"/>
    </source>
</evidence>
<evidence type="ECO:0000256" key="7">
    <source>
        <dbReference type="ARBA" id="ARBA00022968"/>
    </source>
</evidence>
<comment type="similarity">
    <text evidence="3 19">Belongs to the glycosyltransferase 10 family.</text>
</comment>
<dbReference type="AlphaFoldDB" id="A0AAV2ZS54"/>
<dbReference type="EC" id="2.4.1.-" evidence="19"/>
<evidence type="ECO:0000259" key="20">
    <source>
        <dbReference type="Pfam" id="PF00852"/>
    </source>
</evidence>
<keyword evidence="8 19" id="KW-1133">Transmembrane helix</keyword>
<accession>A0AAV2ZS54</accession>
<evidence type="ECO:0000256" key="18">
    <source>
        <dbReference type="ARBA" id="ARBA00036928"/>
    </source>
</evidence>
<keyword evidence="11 19" id="KW-0472">Membrane</keyword>
<feature type="domain" description="Fucosyltransferase C-terminal" evidence="20">
    <location>
        <begin position="178"/>
        <end position="351"/>
    </location>
</feature>
<dbReference type="Gene3D" id="3.40.50.11660">
    <property type="entry name" value="Glycosyl transferase family 10, C-terminal domain"/>
    <property type="match status" value="1"/>
</dbReference>
<evidence type="ECO:0000256" key="4">
    <source>
        <dbReference type="ARBA" id="ARBA00022676"/>
    </source>
</evidence>
<comment type="pathway">
    <text evidence="2">Protein modification; protein glycosylation.</text>
</comment>
<evidence type="ECO:0000256" key="8">
    <source>
        <dbReference type="ARBA" id="ARBA00022989"/>
    </source>
</evidence>
<dbReference type="InterPro" id="IPR001503">
    <property type="entry name" value="Glyco_trans_10"/>
</dbReference>
<dbReference type="GO" id="GO:0017060">
    <property type="term" value="F:3-galactosyl-N-acetylglucosaminide 4-alpha-L-fucosyltransferase activity"/>
    <property type="evidence" value="ECO:0007669"/>
    <property type="project" value="UniProtKB-EC"/>
</dbReference>
<evidence type="ECO:0000256" key="14">
    <source>
        <dbReference type="ARBA" id="ARBA00036052"/>
    </source>
</evidence>
<comment type="catalytic activity">
    <reaction evidence="16">
        <text>an alpha-Neu5Ac-(2-&gt;3)-beta-D-Gal-(1-&gt;3)-D-GlcNAc derivative + GDP-beta-L-fucose = an alpha-Neu5Ac-(2-&gt;3)-beta-D-Gal-(1-&gt;3)-[alpha-L-Fuc-(1-&gt;4)]-beta-D-GlcNAc derivative + GDP + H(+)</text>
        <dbReference type="Rhea" id="RHEA:62904"/>
        <dbReference type="ChEBI" id="CHEBI:15378"/>
        <dbReference type="ChEBI" id="CHEBI:57273"/>
        <dbReference type="ChEBI" id="CHEBI:58189"/>
        <dbReference type="ChEBI" id="CHEBI:146021"/>
        <dbReference type="ChEBI" id="CHEBI:146022"/>
    </reaction>
    <physiologicalReaction direction="left-to-right" evidence="16">
        <dbReference type="Rhea" id="RHEA:62905"/>
    </physiologicalReaction>
</comment>
<evidence type="ECO:0000256" key="15">
    <source>
        <dbReference type="ARBA" id="ARBA00036273"/>
    </source>
</evidence>
<dbReference type="FunFam" id="3.40.50.11660:FF:000001">
    <property type="entry name" value="alpha-(1,3)-fucosyltransferase 9"/>
    <property type="match status" value="1"/>
</dbReference>
<comment type="subcellular location">
    <subcellularLocation>
        <location evidence="1 19">Golgi apparatus</location>
        <location evidence="1 19">Golgi stack membrane</location>
        <topology evidence="1 19">Single-pass type II membrane protein</topology>
    </subcellularLocation>
</comment>
<evidence type="ECO:0000256" key="16">
    <source>
        <dbReference type="ARBA" id="ARBA00036468"/>
    </source>
</evidence>
<evidence type="ECO:0000313" key="23">
    <source>
        <dbReference type="Proteomes" id="UP001181693"/>
    </source>
</evidence>
<dbReference type="InterPro" id="IPR055270">
    <property type="entry name" value="Glyco_tran_10_C"/>
</dbReference>
<feature type="transmembrane region" description="Helical" evidence="19">
    <location>
        <begin position="12"/>
        <end position="31"/>
    </location>
</feature>
<reference evidence="22" key="1">
    <citation type="thesis" date="2020" institute="ProQuest LLC" country="789 East Eisenhower Parkway, Ann Arbor, MI, USA">
        <title>Comparative Genomics and Chromosome Evolution.</title>
        <authorList>
            <person name="Mudd A.B."/>
        </authorList>
    </citation>
    <scope>NUCLEOTIDE SEQUENCE</scope>
    <source>
        <strain evidence="22">1538</strain>
        <tissue evidence="22">Blood</tissue>
    </source>
</reference>
<organism evidence="22 23">
    <name type="scientific">Pyxicephalus adspersus</name>
    <name type="common">African bullfrog</name>
    <dbReference type="NCBI Taxonomy" id="30357"/>
    <lineage>
        <taxon>Eukaryota</taxon>
        <taxon>Metazoa</taxon>
        <taxon>Chordata</taxon>
        <taxon>Craniata</taxon>
        <taxon>Vertebrata</taxon>
        <taxon>Euteleostomi</taxon>
        <taxon>Amphibia</taxon>
        <taxon>Batrachia</taxon>
        <taxon>Anura</taxon>
        <taxon>Neobatrachia</taxon>
        <taxon>Ranoidea</taxon>
        <taxon>Pyxicephalidae</taxon>
        <taxon>Pyxicephalinae</taxon>
        <taxon>Pyxicephalus</taxon>
    </lineage>
</organism>
<evidence type="ECO:0000256" key="2">
    <source>
        <dbReference type="ARBA" id="ARBA00004922"/>
    </source>
</evidence>
<comment type="catalytic activity">
    <reaction evidence="13">
        <text>a beta-D-galactosyl-(1-&gt;4)-N-acetyl-beta-D-glucosaminyl derivative + GDP-beta-L-fucose = a beta-D-galactosyl-(1-&gt;4)-[alpha-L-fucosyl-(1-&gt;3)]-N-acetyl-beta-D-glucosaminyl derivative + GDP + H(+)</text>
        <dbReference type="Rhea" id="RHEA:14257"/>
        <dbReference type="ChEBI" id="CHEBI:15378"/>
        <dbReference type="ChEBI" id="CHEBI:57273"/>
        <dbReference type="ChEBI" id="CHEBI:58189"/>
        <dbReference type="ChEBI" id="CHEBI:133507"/>
        <dbReference type="ChEBI" id="CHEBI:137941"/>
        <dbReference type="EC" id="2.4.1.152"/>
    </reaction>
    <physiologicalReaction direction="left-to-right" evidence="13">
        <dbReference type="Rhea" id="RHEA:14258"/>
    </physiologicalReaction>
</comment>
<comment type="catalytic activity">
    <reaction evidence="15">
        <text>a beta-D-galactosyl-(1-&gt;3)-N-acetyl-beta-D-glucosaminyl derivative + GDP-beta-L-fucose = a beta-D-galactosyl-(1-&gt;3)-[alpha-L-fucosyl-(1-&gt;4)]-N-acetyl-beta-D-glucosaminyl derivative + GDP + H(+)</text>
        <dbReference type="Rhea" id="RHEA:23628"/>
        <dbReference type="ChEBI" id="CHEBI:15378"/>
        <dbReference type="ChEBI" id="CHEBI:57273"/>
        <dbReference type="ChEBI" id="CHEBI:58189"/>
        <dbReference type="ChEBI" id="CHEBI:133506"/>
        <dbReference type="ChEBI" id="CHEBI:140304"/>
        <dbReference type="EC" id="2.4.1.65"/>
    </reaction>
    <physiologicalReaction direction="left-to-right" evidence="15">
        <dbReference type="Rhea" id="RHEA:23629"/>
    </physiologicalReaction>
</comment>
<keyword evidence="12" id="KW-0325">Glycoprotein</keyword>
<dbReference type="EMBL" id="DYDO01000010">
    <property type="protein sequence ID" value="DBA17374.1"/>
    <property type="molecule type" value="Genomic_DNA"/>
</dbReference>
<dbReference type="PANTHER" id="PTHR11929">
    <property type="entry name" value="ALPHA- 1,3 -FUCOSYLTRANSFERASE"/>
    <property type="match status" value="1"/>
</dbReference>
<proteinExistence type="inferred from homology"/>
<evidence type="ECO:0000256" key="12">
    <source>
        <dbReference type="ARBA" id="ARBA00023180"/>
    </source>
</evidence>
<dbReference type="GO" id="GO:0017083">
    <property type="term" value="F:4-galactosyl-N-acetylglucosaminide 3-alpha-L-fucosyltransferase activity"/>
    <property type="evidence" value="ECO:0007669"/>
    <property type="project" value="UniProtKB-EC"/>
</dbReference>
<sequence>MKTGPKSSSGNYYFGIFLIQSFAAFLLFSFYRNNYTISRAPTWPNVTNSPAYSESESNLVVLLWTWPFGFQFSLNECPKPYDTHRCLLTADRGFYNIANAVVFHHRDVCGSKNTLPQIPRPEGQYWLWFNLESPSHSPNLNFFDKLINLTMSYRADSDIFTPYGWLEQNEATDNFTIPQKSHLAAWLVSNWNPRSRRVQFYETLKNYIPIHVYGQFHLPLGRMDTISVVSKYKFYFAFEKSIHTDYITEKLWKNALMSGSVPVVLGPPRENYERFLPSDAFIHVDDFPSAKELATYLLELDKNDQKYQEYFQWRSKLKPVTSLGWIANYCQACVELHKAPAFRTISNLGKWFT</sequence>
<dbReference type="PANTHER" id="PTHR11929:SF11">
    <property type="entry name" value="4-GALACTOSYL-N-ACETYLGLUCOSAMINIDE 3-ALPHA-L-FUCOSYLTRANSFERASE FUT5"/>
    <property type="match status" value="1"/>
</dbReference>
<keyword evidence="9 19" id="KW-0333">Golgi apparatus</keyword>
<keyword evidence="4 19" id="KW-0328">Glycosyltransferase</keyword>
<evidence type="ECO:0000313" key="22">
    <source>
        <dbReference type="EMBL" id="DBA17374.1"/>
    </source>
</evidence>
<keyword evidence="6 19" id="KW-0812">Transmembrane</keyword>
<keyword evidence="7" id="KW-0735">Signal-anchor</keyword>
<evidence type="ECO:0000256" key="3">
    <source>
        <dbReference type="ARBA" id="ARBA00008919"/>
    </source>
</evidence>